<gene>
    <name evidence="4" type="primary">yjaB_2</name>
    <name evidence="4" type="ORF">Pan241w_42020</name>
</gene>
<dbReference type="KEGG" id="gaz:Pan241w_42020"/>
<dbReference type="RefSeq" id="WP_145219268.1">
    <property type="nucleotide sequence ID" value="NZ_CP036269.1"/>
</dbReference>
<dbReference type="Pfam" id="PF13508">
    <property type="entry name" value="Acetyltransf_7"/>
    <property type="match status" value="1"/>
</dbReference>
<feature type="domain" description="N-acetyltransferase" evidence="3">
    <location>
        <begin position="3"/>
        <end position="144"/>
    </location>
</feature>
<evidence type="ECO:0000313" key="4">
    <source>
        <dbReference type="EMBL" id="QDT44096.1"/>
    </source>
</evidence>
<dbReference type="PANTHER" id="PTHR43800">
    <property type="entry name" value="PEPTIDYL-LYSINE N-ACETYLTRANSFERASE YJAB"/>
    <property type="match status" value="1"/>
</dbReference>
<dbReference type="EMBL" id="CP036269">
    <property type="protein sequence ID" value="QDT44096.1"/>
    <property type="molecule type" value="Genomic_DNA"/>
</dbReference>
<keyword evidence="5" id="KW-1185">Reference proteome</keyword>
<proteinExistence type="predicted"/>
<evidence type="ECO:0000259" key="3">
    <source>
        <dbReference type="PROSITE" id="PS51186"/>
    </source>
</evidence>
<dbReference type="AlphaFoldDB" id="A0A517RJQ3"/>
<protein>
    <submittedName>
        <fullName evidence="4">Putative N-acetyltransferase YjaB</fullName>
        <ecNumber evidence="4">2.3.1.-</ecNumber>
    </submittedName>
</protein>
<dbReference type="PROSITE" id="PS51186">
    <property type="entry name" value="GNAT"/>
    <property type="match status" value="1"/>
</dbReference>
<dbReference type="Gene3D" id="3.40.630.30">
    <property type="match status" value="1"/>
</dbReference>
<dbReference type="GO" id="GO:0016747">
    <property type="term" value="F:acyltransferase activity, transferring groups other than amino-acyl groups"/>
    <property type="evidence" value="ECO:0007669"/>
    <property type="project" value="InterPro"/>
</dbReference>
<dbReference type="CDD" id="cd04301">
    <property type="entry name" value="NAT_SF"/>
    <property type="match status" value="1"/>
</dbReference>
<dbReference type="PANTHER" id="PTHR43800:SF1">
    <property type="entry name" value="PEPTIDYL-LYSINE N-ACETYLTRANSFERASE YJAB"/>
    <property type="match status" value="1"/>
</dbReference>
<dbReference type="SUPFAM" id="SSF55729">
    <property type="entry name" value="Acyl-CoA N-acyltransferases (Nat)"/>
    <property type="match status" value="1"/>
</dbReference>
<accession>A0A517RJQ3</accession>
<sequence>MNRIVREYRAEDLDAVLAAWENATRLAHPFMTEEFLDQERDNIPNLYLPNAETWVIEQEGQVIGFIALLGNEVGAIFVQPEFHGTGAGKALMDQAQELRGDLEVEVFEANRIGRHFYQRYGFTPLSESIHEPTGNPLIRMQFTA</sequence>
<dbReference type="Proteomes" id="UP000317171">
    <property type="component" value="Chromosome"/>
</dbReference>
<keyword evidence="2 4" id="KW-0012">Acyltransferase</keyword>
<evidence type="ECO:0000313" key="5">
    <source>
        <dbReference type="Proteomes" id="UP000317171"/>
    </source>
</evidence>
<keyword evidence="1 4" id="KW-0808">Transferase</keyword>
<name>A0A517RJQ3_9PLAN</name>
<organism evidence="4 5">
    <name type="scientific">Gimesia alba</name>
    <dbReference type="NCBI Taxonomy" id="2527973"/>
    <lineage>
        <taxon>Bacteria</taxon>
        <taxon>Pseudomonadati</taxon>
        <taxon>Planctomycetota</taxon>
        <taxon>Planctomycetia</taxon>
        <taxon>Planctomycetales</taxon>
        <taxon>Planctomycetaceae</taxon>
        <taxon>Gimesia</taxon>
    </lineage>
</organism>
<evidence type="ECO:0000256" key="2">
    <source>
        <dbReference type="ARBA" id="ARBA00023315"/>
    </source>
</evidence>
<dbReference type="OrthoDB" id="9789605at2"/>
<evidence type="ECO:0000256" key="1">
    <source>
        <dbReference type="ARBA" id="ARBA00022679"/>
    </source>
</evidence>
<dbReference type="InterPro" id="IPR000182">
    <property type="entry name" value="GNAT_dom"/>
</dbReference>
<dbReference type="InterPro" id="IPR016181">
    <property type="entry name" value="Acyl_CoA_acyltransferase"/>
</dbReference>
<dbReference type="EC" id="2.3.1.-" evidence="4"/>
<reference evidence="4 5" key="1">
    <citation type="submission" date="2019-02" db="EMBL/GenBank/DDBJ databases">
        <title>Deep-cultivation of Planctomycetes and their phenomic and genomic characterization uncovers novel biology.</title>
        <authorList>
            <person name="Wiegand S."/>
            <person name="Jogler M."/>
            <person name="Boedeker C."/>
            <person name="Pinto D."/>
            <person name="Vollmers J."/>
            <person name="Rivas-Marin E."/>
            <person name="Kohn T."/>
            <person name="Peeters S.H."/>
            <person name="Heuer A."/>
            <person name="Rast P."/>
            <person name="Oberbeckmann S."/>
            <person name="Bunk B."/>
            <person name="Jeske O."/>
            <person name="Meyerdierks A."/>
            <person name="Storesund J.E."/>
            <person name="Kallscheuer N."/>
            <person name="Luecker S."/>
            <person name="Lage O.M."/>
            <person name="Pohl T."/>
            <person name="Merkel B.J."/>
            <person name="Hornburger P."/>
            <person name="Mueller R.-W."/>
            <person name="Bruemmer F."/>
            <person name="Labrenz M."/>
            <person name="Spormann A.M."/>
            <person name="Op den Camp H."/>
            <person name="Overmann J."/>
            <person name="Amann R."/>
            <person name="Jetten M.S.M."/>
            <person name="Mascher T."/>
            <person name="Medema M.H."/>
            <person name="Devos D.P."/>
            <person name="Kaster A.-K."/>
            <person name="Ovreas L."/>
            <person name="Rohde M."/>
            <person name="Galperin M.Y."/>
            <person name="Jogler C."/>
        </authorList>
    </citation>
    <scope>NUCLEOTIDE SEQUENCE [LARGE SCALE GENOMIC DNA]</scope>
    <source>
        <strain evidence="4 5">Pan241w</strain>
    </source>
</reference>